<dbReference type="RefSeq" id="WP_322382612.1">
    <property type="nucleotide sequence ID" value="NZ_WNVM01000886.1"/>
</dbReference>
<dbReference type="SUPFAM" id="SSF52540">
    <property type="entry name" value="P-loop containing nucleoside triphosphate hydrolases"/>
    <property type="match status" value="1"/>
</dbReference>
<evidence type="ECO:0000256" key="3">
    <source>
        <dbReference type="ARBA" id="ARBA00022840"/>
    </source>
</evidence>
<evidence type="ECO:0000256" key="2">
    <source>
        <dbReference type="ARBA" id="ARBA00022741"/>
    </source>
</evidence>
<comment type="caution">
    <text evidence="5">The sequence shown here is derived from an EMBL/GenBank/DDBJ whole genome shotgun (WGS) entry which is preliminary data.</text>
</comment>
<dbReference type="PANTHER" id="PTHR30258:SF3">
    <property type="entry name" value="SLL1921 PROTEIN"/>
    <property type="match status" value="1"/>
</dbReference>
<dbReference type="Gene3D" id="3.40.50.300">
    <property type="entry name" value="P-loop containing nucleotide triphosphate hydrolases"/>
    <property type="match status" value="1"/>
</dbReference>
<dbReference type="EMBL" id="WNVM01000886">
    <property type="protein sequence ID" value="MDZ5010874.1"/>
    <property type="molecule type" value="Genomic_DNA"/>
</dbReference>
<keyword evidence="2" id="KW-0547">Nucleotide-binding</keyword>
<accession>A0AAW9IQE9</accession>
<dbReference type="CDD" id="cd01129">
    <property type="entry name" value="PulE-GspE-like"/>
    <property type="match status" value="1"/>
</dbReference>
<evidence type="ECO:0000259" key="4">
    <source>
        <dbReference type="PROSITE" id="PS00662"/>
    </source>
</evidence>
<sequence>YKVSKEKLGLSKENLKKLENIIASPNGIVLVTGPTGSGKSTTLYTILSELNSNNVNIVTIEDPVEYTLSGVNQVNVNTKAGLTFANGLRSILRQDPDIVMIGEVRDEETAQIAIKAAITGHLVLS</sequence>
<protein>
    <submittedName>
        <fullName evidence="5">Type II secretion system protein GspE</fullName>
    </submittedName>
</protein>
<organism evidence="5 6">
    <name type="scientific">Clostridium perfringens</name>
    <dbReference type="NCBI Taxonomy" id="1502"/>
    <lineage>
        <taxon>Bacteria</taxon>
        <taxon>Bacillati</taxon>
        <taxon>Bacillota</taxon>
        <taxon>Clostridia</taxon>
        <taxon>Eubacteriales</taxon>
        <taxon>Clostridiaceae</taxon>
        <taxon>Clostridium</taxon>
    </lineage>
</organism>
<dbReference type="AlphaFoldDB" id="A0AAW9IQE9"/>
<keyword evidence="3" id="KW-0067">ATP-binding</keyword>
<evidence type="ECO:0000313" key="6">
    <source>
        <dbReference type="Proteomes" id="UP001292368"/>
    </source>
</evidence>
<evidence type="ECO:0000313" key="5">
    <source>
        <dbReference type="EMBL" id="MDZ5010874.1"/>
    </source>
</evidence>
<dbReference type="Pfam" id="PF00437">
    <property type="entry name" value="T2SSE"/>
    <property type="match status" value="1"/>
</dbReference>
<name>A0AAW9IQE9_CLOPF</name>
<dbReference type="Proteomes" id="UP001292368">
    <property type="component" value="Unassembled WGS sequence"/>
</dbReference>
<dbReference type="InterPro" id="IPR001482">
    <property type="entry name" value="T2SS/T4SS_dom"/>
</dbReference>
<reference evidence="5" key="1">
    <citation type="submission" date="2019-11" db="EMBL/GenBank/DDBJ databases">
        <title>Characterization of Clostridium perfringens isolates from swine manure treated agricultural soils.</title>
        <authorList>
            <person name="Wushke S.T."/>
        </authorList>
    </citation>
    <scope>NUCLEOTIDE SEQUENCE</scope>
    <source>
        <strain evidence="5">V2</strain>
    </source>
</reference>
<feature type="domain" description="Bacterial type II secretion system protein E" evidence="4">
    <location>
        <begin position="92"/>
        <end position="106"/>
    </location>
</feature>
<gene>
    <name evidence="5" type="ORF">GNF77_18650</name>
</gene>
<evidence type="ECO:0000256" key="1">
    <source>
        <dbReference type="ARBA" id="ARBA00006611"/>
    </source>
</evidence>
<dbReference type="PANTHER" id="PTHR30258">
    <property type="entry name" value="TYPE II SECRETION SYSTEM PROTEIN GSPE-RELATED"/>
    <property type="match status" value="1"/>
</dbReference>
<dbReference type="GO" id="GO:0016887">
    <property type="term" value="F:ATP hydrolysis activity"/>
    <property type="evidence" value="ECO:0007669"/>
    <property type="project" value="TreeGrafter"/>
</dbReference>
<proteinExistence type="inferred from homology"/>
<feature type="non-terminal residue" evidence="5">
    <location>
        <position position="125"/>
    </location>
</feature>
<comment type="similarity">
    <text evidence="1">Belongs to the GSP E family.</text>
</comment>
<dbReference type="InterPro" id="IPR027417">
    <property type="entry name" value="P-loop_NTPase"/>
</dbReference>
<feature type="non-terminal residue" evidence="5">
    <location>
        <position position="1"/>
    </location>
</feature>
<dbReference type="GO" id="GO:0005886">
    <property type="term" value="C:plasma membrane"/>
    <property type="evidence" value="ECO:0007669"/>
    <property type="project" value="TreeGrafter"/>
</dbReference>
<dbReference type="GO" id="GO:0005524">
    <property type="term" value="F:ATP binding"/>
    <property type="evidence" value="ECO:0007669"/>
    <property type="project" value="UniProtKB-KW"/>
</dbReference>
<dbReference type="PROSITE" id="PS00662">
    <property type="entry name" value="T2SP_E"/>
    <property type="match status" value="1"/>
</dbReference>